<dbReference type="Gene3D" id="3.40.50.2300">
    <property type="match status" value="1"/>
</dbReference>
<dbReference type="SMART" id="SM00471">
    <property type="entry name" value="HDc"/>
    <property type="match status" value="1"/>
</dbReference>
<dbReference type="EMBL" id="QRDW01000009">
    <property type="protein sequence ID" value="RED47661.1"/>
    <property type="molecule type" value="Genomic_DNA"/>
</dbReference>
<dbReference type="SUPFAM" id="SSF109604">
    <property type="entry name" value="HD-domain/PDEase-like"/>
    <property type="match status" value="1"/>
</dbReference>
<keyword evidence="5" id="KW-1185">Reference proteome</keyword>
<reference evidence="4 5" key="1">
    <citation type="submission" date="2018-07" db="EMBL/GenBank/DDBJ databases">
        <title>Genomic Encyclopedia of Type Strains, Phase III (KMG-III): the genomes of soil and plant-associated and newly described type strains.</title>
        <authorList>
            <person name="Whitman W."/>
        </authorList>
    </citation>
    <scope>NUCLEOTIDE SEQUENCE [LARGE SCALE GENOMIC DNA]</scope>
    <source>
        <strain evidence="4 5">CECT 8488</strain>
    </source>
</reference>
<name>A0A3D9HEI5_9PROT</name>
<dbReference type="InterPro" id="IPR006675">
    <property type="entry name" value="HDIG_dom"/>
</dbReference>
<evidence type="ECO:0000256" key="1">
    <source>
        <dbReference type="PROSITE-ProRule" id="PRU00169"/>
    </source>
</evidence>
<dbReference type="PROSITE" id="PS50110">
    <property type="entry name" value="RESPONSE_REGULATORY"/>
    <property type="match status" value="1"/>
</dbReference>
<evidence type="ECO:0000313" key="5">
    <source>
        <dbReference type="Proteomes" id="UP000256845"/>
    </source>
</evidence>
<sequence>MSAGWDKLVADKVASIKAVEKNSILLAAANPKLFSEIMPGLTRYVDVTFAEEGWTALEMAKTGNYIAAIIDEDLPGLSGFDVARRLKREPDEKGYTLPVMLVARRAEDHDAVERIKAYCDGYMLAPFEASPFLTRFWEVCDVYMERAWDDLNYIQSSVLKVAKKNLIKLFDSAAIHGAVDPKLSSECSVALVKAARSQDLNGVLTMLKNHHSYSFCHALKVSALMALFGEQVGLKDGDLALLAQGGLVHDVGKAVTAVHLLDKPTVLDEDEWEIMRQHVEHSGRILRASGEVPREVIHIAERHHEKIDGTGYPYGLKGAQMDDPSLIAMMMDIYSALTDKRSYKKAFSKQKSMEIMASMAGHHIEPGFFERFREMVLDGVID</sequence>
<feature type="modified residue" description="4-aspartylphosphate" evidence="1">
    <location>
        <position position="71"/>
    </location>
</feature>
<organism evidence="4 5">
    <name type="scientific">Aestuariispira insulae</name>
    <dbReference type="NCBI Taxonomy" id="1461337"/>
    <lineage>
        <taxon>Bacteria</taxon>
        <taxon>Pseudomonadati</taxon>
        <taxon>Pseudomonadota</taxon>
        <taxon>Alphaproteobacteria</taxon>
        <taxon>Rhodospirillales</taxon>
        <taxon>Kiloniellaceae</taxon>
        <taxon>Aestuariispira</taxon>
    </lineage>
</organism>
<dbReference type="PANTHER" id="PTHR43155">
    <property type="entry name" value="CYCLIC DI-GMP PHOSPHODIESTERASE PA4108-RELATED"/>
    <property type="match status" value="1"/>
</dbReference>
<dbReference type="GO" id="GO:0016740">
    <property type="term" value="F:transferase activity"/>
    <property type="evidence" value="ECO:0007669"/>
    <property type="project" value="UniProtKB-KW"/>
</dbReference>
<dbReference type="Gene3D" id="1.10.3210.10">
    <property type="entry name" value="Hypothetical protein af1432"/>
    <property type="match status" value="1"/>
</dbReference>
<protein>
    <submittedName>
        <fullName evidence="4">Putative nucleotidyltransferase with HDIG domain</fullName>
    </submittedName>
</protein>
<dbReference type="GO" id="GO:0000160">
    <property type="term" value="P:phosphorelay signal transduction system"/>
    <property type="evidence" value="ECO:0007669"/>
    <property type="project" value="InterPro"/>
</dbReference>
<gene>
    <name evidence="4" type="ORF">DFP90_10925</name>
</gene>
<evidence type="ECO:0000259" key="2">
    <source>
        <dbReference type="PROSITE" id="PS50110"/>
    </source>
</evidence>
<dbReference type="SMART" id="SM00448">
    <property type="entry name" value="REC"/>
    <property type="match status" value="1"/>
</dbReference>
<dbReference type="RefSeq" id="WP_115937819.1">
    <property type="nucleotide sequence ID" value="NZ_QRDW01000009.1"/>
</dbReference>
<dbReference type="GO" id="GO:0008081">
    <property type="term" value="F:phosphoric diester hydrolase activity"/>
    <property type="evidence" value="ECO:0007669"/>
    <property type="project" value="UniProtKB-ARBA"/>
</dbReference>
<evidence type="ECO:0000313" key="4">
    <source>
        <dbReference type="EMBL" id="RED47661.1"/>
    </source>
</evidence>
<keyword evidence="4" id="KW-0808">Transferase</keyword>
<dbReference type="CDD" id="cd00077">
    <property type="entry name" value="HDc"/>
    <property type="match status" value="1"/>
</dbReference>
<dbReference type="InterPro" id="IPR037522">
    <property type="entry name" value="HD_GYP_dom"/>
</dbReference>
<feature type="domain" description="HD-GYP" evidence="3">
    <location>
        <begin position="192"/>
        <end position="382"/>
    </location>
</feature>
<dbReference type="Pfam" id="PF00072">
    <property type="entry name" value="Response_reg"/>
    <property type="match status" value="1"/>
</dbReference>
<comment type="caution">
    <text evidence="4">The sequence shown here is derived from an EMBL/GenBank/DDBJ whole genome shotgun (WGS) entry which is preliminary data.</text>
</comment>
<evidence type="ECO:0000259" key="3">
    <source>
        <dbReference type="PROSITE" id="PS51832"/>
    </source>
</evidence>
<dbReference type="SUPFAM" id="SSF52172">
    <property type="entry name" value="CheY-like"/>
    <property type="match status" value="1"/>
</dbReference>
<accession>A0A3D9HEI5</accession>
<dbReference type="InterPro" id="IPR003607">
    <property type="entry name" value="HD/PDEase_dom"/>
</dbReference>
<dbReference type="Pfam" id="PF13487">
    <property type="entry name" value="HD_5"/>
    <property type="match status" value="1"/>
</dbReference>
<dbReference type="InterPro" id="IPR011006">
    <property type="entry name" value="CheY-like_superfamily"/>
</dbReference>
<keyword evidence="1" id="KW-0597">Phosphoprotein</keyword>
<proteinExistence type="predicted"/>
<dbReference type="InterPro" id="IPR001789">
    <property type="entry name" value="Sig_transdc_resp-reg_receiver"/>
</dbReference>
<dbReference type="Proteomes" id="UP000256845">
    <property type="component" value="Unassembled WGS sequence"/>
</dbReference>
<dbReference type="NCBIfam" id="TIGR00277">
    <property type="entry name" value="HDIG"/>
    <property type="match status" value="1"/>
</dbReference>
<feature type="domain" description="Response regulatory" evidence="2">
    <location>
        <begin position="23"/>
        <end position="140"/>
    </location>
</feature>
<dbReference type="OrthoDB" id="9176789at2"/>
<dbReference type="AlphaFoldDB" id="A0A3D9HEI5"/>
<dbReference type="PROSITE" id="PS51832">
    <property type="entry name" value="HD_GYP"/>
    <property type="match status" value="1"/>
</dbReference>
<dbReference type="PANTHER" id="PTHR43155:SF2">
    <property type="entry name" value="CYCLIC DI-GMP PHOSPHODIESTERASE PA4108"/>
    <property type="match status" value="1"/>
</dbReference>